<dbReference type="STRING" id="43658.AT705_19865"/>
<dbReference type="AlphaFoldDB" id="A0A5S3US21"/>
<gene>
    <name evidence="2" type="ORF">CWC22_021430</name>
</gene>
<dbReference type="EMBL" id="CP045430">
    <property type="protein sequence ID" value="QPB85574.1"/>
    <property type="molecule type" value="Genomic_DNA"/>
</dbReference>
<dbReference type="InterPro" id="IPR037185">
    <property type="entry name" value="EmrE-like"/>
</dbReference>
<dbReference type="PANTHER" id="PTHR22911">
    <property type="entry name" value="ACYL-MALONYL CONDENSING ENZYME-RELATED"/>
    <property type="match status" value="1"/>
</dbReference>
<organism evidence="2 3">
    <name type="scientific">Pseudoalteromonas rubra</name>
    <dbReference type="NCBI Taxonomy" id="43658"/>
    <lineage>
        <taxon>Bacteria</taxon>
        <taxon>Pseudomonadati</taxon>
        <taxon>Pseudomonadota</taxon>
        <taxon>Gammaproteobacteria</taxon>
        <taxon>Alteromonadales</taxon>
        <taxon>Pseudoalteromonadaceae</taxon>
        <taxon>Pseudoalteromonas</taxon>
    </lineage>
</organism>
<protein>
    <submittedName>
        <fullName evidence="2">EamA family transporter</fullName>
    </submittedName>
</protein>
<dbReference type="SUPFAM" id="SSF103481">
    <property type="entry name" value="Multidrug resistance efflux transporter EmrE"/>
    <property type="match status" value="2"/>
</dbReference>
<dbReference type="GO" id="GO:0016020">
    <property type="term" value="C:membrane"/>
    <property type="evidence" value="ECO:0007669"/>
    <property type="project" value="InterPro"/>
</dbReference>
<feature type="domain" description="EamA" evidence="1">
    <location>
        <begin position="4"/>
        <end position="137"/>
    </location>
</feature>
<reference evidence="2 3" key="1">
    <citation type="submission" date="2019-10" db="EMBL/GenBank/DDBJ databases">
        <title>Pseudoalteromonas rubra S4059.</title>
        <authorList>
            <person name="Paulsen S."/>
            <person name="Wang X."/>
        </authorList>
    </citation>
    <scope>NUCLEOTIDE SEQUENCE [LARGE SCALE GENOMIC DNA]</scope>
    <source>
        <strain evidence="2 3">S4059</strain>
    </source>
</reference>
<dbReference type="Pfam" id="PF00892">
    <property type="entry name" value="EamA"/>
    <property type="match status" value="2"/>
</dbReference>
<dbReference type="RefSeq" id="WP_138539230.1">
    <property type="nucleotide sequence ID" value="NZ_CP045430.1"/>
</dbReference>
<evidence type="ECO:0000313" key="2">
    <source>
        <dbReference type="EMBL" id="QPB85574.1"/>
    </source>
</evidence>
<evidence type="ECO:0000313" key="3">
    <source>
        <dbReference type="Proteomes" id="UP000305729"/>
    </source>
</evidence>
<evidence type="ECO:0000259" key="1">
    <source>
        <dbReference type="Pfam" id="PF00892"/>
    </source>
</evidence>
<feature type="domain" description="EamA" evidence="1">
    <location>
        <begin position="154"/>
        <end position="294"/>
    </location>
</feature>
<proteinExistence type="predicted"/>
<dbReference type="InterPro" id="IPR000620">
    <property type="entry name" value="EamA_dom"/>
</dbReference>
<name>A0A5S3US21_9GAMM</name>
<sequence>MIGIGEIAAISAAFVWAFSTLIYKRFSHHLSPFELNVSKGVIAAALMVLCMLIVQDTAYPVLPSSWAWLIASGVLGIAIGDSAYFAALRNIGPARTLVVESLAPAIAGILNILILGVYLSPLAWLGILITTCGVIVAIRPTKAQPISDKKHYLLGIAFALTAATCQAAGMVLSKGALNSETISSLWAALIRLSSGTLFVACLVACLKSQSLNQALTLRQLSGKRWLFVAVFFGTFIGLWLQLLSVNHTDPAIAQTIFATAPLMVMTLGLIRKETITRAMLCGGVIALFGVFLLLQGA</sequence>
<dbReference type="PANTHER" id="PTHR22911:SF137">
    <property type="entry name" value="SOLUTE CARRIER FAMILY 35 MEMBER G2-RELATED"/>
    <property type="match status" value="1"/>
</dbReference>
<dbReference type="Proteomes" id="UP000305729">
    <property type="component" value="Chromosome 2"/>
</dbReference>
<accession>A0A5S3US21</accession>